<evidence type="ECO:0000313" key="4">
    <source>
        <dbReference type="EMBL" id="RSV06210.1"/>
    </source>
</evidence>
<dbReference type="KEGG" id="skr:BRX40_16345"/>
<proteinExistence type="inferred from homology"/>
<dbReference type="GeneID" id="44134133"/>
<evidence type="ECO:0000313" key="6">
    <source>
        <dbReference type="Proteomes" id="UP000185161"/>
    </source>
</evidence>
<accession>A0A1L6JD85</accession>
<dbReference type="Proteomes" id="UP000287746">
    <property type="component" value="Unassembled WGS sequence"/>
</dbReference>
<dbReference type="AlphaFoldDB" id="A0A1L6JD85"/>
<keyword evidence="6" id="KW-1185">Reference proteome</keyword>
<dbReference type="EMBL" id="CP018820">
    <property type="protein sequence ID" value="APR53777.1"/>
    <property type="molecule type" value="Genomic_DNA"/>
</dbReference>
<dbReference type="OrthoDB" id="9807486at2"/>
<evidence type="ECO:0000313" key="5">
    <source>
        <dbReference type="EMBL" id="RSY86991.1"/>
    </source>
</evidence>
<dbReference type="RefSeq" id="WP_066581171.1">
    <property type="nucleotide sequence ID" value="NZ_CP018820.1"/>
</dbReference>
<evidence type="ECO:0000313" key="8">
    <source>
        <dbReference type="Proteomes" id="UP000287746"/>
    </source>
</evidence>
<dbReference type="PANTHER" id="PTHR30327">
    <property type="entry name" value="UNCHARACTERIZED PROTEIN YQGE"/>
    <property type="match status" value="1"/>
</dbReference>
<dbReference type="PANTHER" id="PTHR30327:SF1">
    <property type="entry name" value="UPF0301 PROTEIN YQGE"/>
    <property type="match status" value="1"/>
</dbReference>
<evidence type="ECO:0000256" key="1">
    <source>
        <dbReference type="ARBA" id="ARBA00009600"/>
    </source>
</evidence>
<dbReference type="HAMAP" id="MF_00758">
    <property type="entry name" value="UPF0301"/>
    <property type="match status" value="1"/>
</dbReference>
<sequence length="186" mass="19972">MESSAYLVGQILLALPGIGDPRFERAVIAMCAHDEHGALGIGIGQTVSGLGLHELLQQFEIDPGEAPDAPVHFGGPVEPQRGFVLHSPDWGGQDTVDVAGRWALSGTIDVLRAIAEGKGPSHWLVALGYAGWGEGQLDEEMTRHGWFNVPGAIDLLYDVDVYRRWEQGFAREGIDPRLLAPVTGTA</sequence>
<name>A0A1L6JD85_9SPHN</name>
<dbReference type="InterPro" id="IPR003774">
    <property type="entry name" value="AlgH-like"/>
</dbReference>
<dbReference type="Pfam" id="PF02622">
    <property type="entry name" value="DUF179"/>
    <property type="match status" value="1"/>
</dbReference>
<organism evidence="3 6">
    <name type="scientific">Sphingomonas koreensis</name>
    <dbReference type="NCBI Taxonomy" id="93064"/>
    <lineage>
        <taxon>Bacteria</taxon>
        <taxon>Pseudomonadati</taxon>
        <taxon>Pseudomonadota</taxon>
        <taxon>Alphaproteobacteria</taxon>
        <taxon>Sphingomonadales</taxon>
        <taxon>Sphingomonadaceae</taxon>
        <taxon>Sphingomonas</taxon>
    </lineage>
</organism>
<comment type="similarity">
    <text evidence="1 2">Belongs to the UPF0301 (AlgH) family.</text>
</comment>
<dbReference type="Gene3D" id="3.40.1740.10">
    <property type="entry name" value="VC0467-like"/>
    <property type="match status" value="1"/>
</dbReference>
<gene>
    <name evidence="3" type="ORF">BRX40_16345</name>
    <name evidence="4" type="ORF">CA257_04665</name>
    <name evidence="5" type="ORF">DAH66_09030</name>
</gene>
<evidence type="ECO:0000256" key="2">
    <source>
        <dbReference type="HAMAP-Rule" id="MF_00758"/>
    </source>
</evidence>
<dbReference type="GO" id="GO:0005829">
    <property type="term" value="C:cytosol"/>
    <property type="evidence" value="ECO:0007669"/>
    <property type="project" value="TreeGrafter"/>
</dbReference>
<dbReference type="Proteomes" id="UP000185161">
    <property type="component" value="Chromosome"/>
</dbReference>
<dbReference type="SUPFAM" id="SSF143456">
    <property type="entry name" value="VC0467-like"/>
    <property type="match status" value="1"/>
</dbReference>
<evidence type="ECO:0000313" key="7">
    <source>
        <dbReference type="Proteomes" id="UP000286681"/>
    </source>
</evidence>
<reference evidence="7 8" key="3">
    <citation type="submission" date="2018-07" db="EMBL/GenBank/DDBJ databases">
        <title>Genomic and Epidemiologic Investigation of an Indolent Hospital Outbreak.</title>
        <authorList>
            <person name="Johnson R.C."/>
            <person name="Deming C."/>
            <person name="Conlan S."/>
            <person name="Zellmer C.J."/>
            <person name="Michelin A.V."/>
            <person name="Lee-Lin S."/>
            <person name="Thomas P.J."/>
            <person name="Park M."/>
            <person name="Weingarten R.A."/>
            <person name="Less J."/>
            <person name="Dekker J.P."/>
            <person name="Frank K.M."/>
            <person name="Musser K.A."/>
            <person name="Mcquiston J.R."/>
            <person name="Henderson D.K."/>
            <person name="Lau A.F."/>
            <person name="Palmore T.N."/>
            <person name="Segre J.A."/>
        </authorList>
    </citation>
    <scope>NUCLEOTIDE SEQUENCE [LARGE SCALE GENOMIC DNA]</scope>
    <source>
        <strain evidence="5 8">SK-CDC1_0717</strain>
        <strain evidence="4 7">SK-NIH.Env10_0317</strain>
    </source>
</reference>
<dbReference type="Proteomes" id="UP000286681">
    <property type="component" value="Unassembled WGS sequence"/>
</dbReference>
<dbReference type="EMBL" id="QQWO01000003">
    <property type="protein sequence ID" value="RSV06210.1"/>
    <property type="molecule type" value="Genomic_DNA"/>
</dbReference>
<reference evidence="6" key="2">
    <citation type="submission" date="2016-12" db="EMBL/GenBank/DDBJ databases">
        <title>Whole genome sequencing of Sphingomonas sp. ABOJV.</title>
        <authorList>
            <person name="Conlan S."/>
            <person name="Thomas P.J."/>
            <person name="Mullikin J."/>
            <person name="Palmore T.N."/>
            <person name="Frank K.M."/>
            <person name="Segre J.A."/>
        </authorList>
    </citation>
    <scope>NUCLEOTIDE SEQUENCE [LARGE SCALE GENOMIC DNA]</scope>
    <source>
        <strain evidence="6">ABOJV</strain>
    </source>
</reference>
<protein>
    <recommendedName>
        <fullName evidence="2">UPF0301 protein BRX40_16345</fullName>
    </recommendedName>
</protein>
<evidence type="ECO:0000313" key="3">
    <source>
        <dbReference type="EMBL" id="APR53777.1"/>
    </source>
</evidence>
<dbReference type="EMBL" id="QQYZ01000006">
    <property type="protein sequence ID" value="RSY86991.1"/>
    <property type="molecule type" value="Genomic_DNA"/>
</dbReference>
<dbReference type="STRING" id="93064.BRX40_16345"/>
<reference evidence="3" key="1">
    <citation type="submission" date="2016-12" db="EMBL/GenBank/DDBJ databases">
        <title>Whole genome sequencing of Sphingomonas koreensis.</title>
        <authorList>
            <person name="Conlan S."/>
            <person name="Thomas P.J."/>
            <person name="Mullikin J."/>
            <person name="Palmore T.N."/>
            <person name="Frank K.M."/>
            <person name="Segre J.A."/>
        </authorList>
    </citation>
    <scope>NUCLEOTIDE SEQUENCE</scope>
    <source>
        <strain evidence="3">ABOJV</strain>
    </source>
</reference>